<feature type="region of interest" description="Disordered" evidence="5">
    <location>
        <begin position="865"/>
        <end position="902"/>
    </location>
</feature>
<feature type="region of interest" description="Disordered" evidence="5">
    <location>
        <begin position="1"/>
        <end position="22"/>
    </location>
</feature>
<comment type="similarity">
    <text evidence="2">Belongs to the importin beta family.</text>
</comment>
<feature type="compositionally biased region" description="Low complexity" evidence="5">
    <location>
        <begin position="992"/>
        <end position="1005"/>
    </location>
</feature>
<keyword evidence="4" id="KW-0539">Nucleus</keyword>
<dbReference type="Proteomes" id="UP000612055">
    <property type="component" value="Unassembled WGS sequence"/>
</dbReference>
<evidence type="ECO:0000259" key="6">
    <source>
        <dbReference type="PROSITE" id="PS50166"/>
    </source>
</evidence>
<dbReference type="InterPro" id="IPR016024">
    <property type="entry name" value="ARM-type_fold"/>
</dbReference>
<name>A0A835Y3K7_9CHLO</name>
<feature type="domain" description="Importin N-terminal" evidence="6">
    <location>
        <begin position="47"/>
        <end position="126"/>
    </location>
</feature>
<sequence length="1380" mass="141593">MLLGLGGPPGLGSAPPHPTVPEPQSVEQILATIQAALSNDRATRTQAESLLHGWEADAAPHFLSGLMRIVEQRDSVPEPIRLLAVVVAKNAVGSSWRKTLGSREWSRVPDSEKAVVREGALQLLLQDPSERVALQLSLLVTNIARFDFPGRAENLLQVLLSAAALDSALPPPAKLRVLKALKRVLQGLGSKRFVIEAPTPGPAGVLALPDLSALSARITAERALFKSRLGDCFSPLHAMLTRTTAAFCEGGAGWEAAGPYAAAAAACLQALLYLTPPSASQDDLPPGTEDVLHAIHGGCSAVQRGAPQGVTASGPSAAELWSDQGGKLYERLAALAIAYLDCAALPFAQYVPYFLDLFVQSALIGLDAATVRAMRPKRRVLLVRFISKALLSPYYRQEWVEAPVPAGLPAEPLNRLMESRARAARAHAALSGLLSGQTCASLVEALVAKYVALSGEELEEWRDDPESYARTMEVESGPDADTPRPIGVGLLLCMLEHGGEGVALVLLGLAAALQGRPPEPEALLLREACYRCIGEGFNHVSSHINFAAWYNAELAPLLTAHAPPPPPPGAAAPPPPAPIGGGSGEAALMAAVLAARALWLLGVCGGELPGSCMPGAYQLCVCYLASEDVVVALSAVTALLGLLSLVLDDQAALEQLRATQRAVQGRGGAGAAGGLENAGAMAEASARVESRLGSLPPEVVAAALLNCFGLLARLRQVESMVRVLQLVSVLVEALGERISPHLGIIAAGLPQVWARAEMLSAASAAAEDAASLLDREASRRRASGAAAEPSGGAAARSKPGALAAAPPAKSGSGSRETGEAGAVVRLHSALIAVLTHLVGKLRSVALEDANICGVVFPLLKYSTRVGSPESEAPPSPRLPRVRGSPESEAPPSPRLPRVRGSPESEVLVDEAFRLWSVTIASLPAVPPPLRELLPNAAALLRRGRDAAALLPLLEAYLLLDAADSLQPLAADMGRALEASIKSTAAAVLSAVGASPTPQPSTSGAPATPPGAPGTPPGPGQALSPGLPGTPGPNSSMGGGPGAGVSIPLSAETPAEAMSAAALVDVLLQLFPPGGSASASPAQHGPVVQLVAPALRQMAALLAHPAVPSAGLNVKIINIFEGFLEVLGRLWLMSPTTFPDLVAGLDASGSASGGGGPVAEAAGGADGGGGGAAVDRLLDRWLTIASARFLEEVVGVKTMSMLGRFRRRMATLSLSSLLLAGACPALTEPGKLLRLCSLAVQALADDAEFAADQSELDSLDFAADLAADTVLARRLAITRADPVRKVDVHEAVRGLLAKVSERAGGPEALLAGLAAHGAGERLRGQLAAVMAGKKLRAGGAIDGEEGDDDSADPADDDELYNMLPQMSEGGVPFASSGSTPD</sequence>
<dbReference type="Pfam" id="PF03810">
    <property type="entry name" value="IBN_N"/>
    <property type="match status" value="1"/>
</dbReference>
<evidence type="ECO:0000313" key="7">
    <source>
        <dbReference type="EMBL" id="KAG2494048.1"/>
    </source>
</evidence>
<evidence type="ECO:0000256" key="1">
    <source>
        <dbReference type="ARBA" id="ARBA00004123"/>
    </source>
</evidence>
<dbReference type="Pfam" id="PF25758">
    <property type="entry name" value="TPR_IPO11"/>
    <property type="match status" value="1"/>
</dbReference>
<comment type="caution">
    <text evidence="7">The sequence shown here is derived from an EMBL/GenBank/DDBJ whole genome shotgun (WGS) entry which is preliminary data.</text>
</comment>
<dbReference type="Gene3D" id="1.25.10.10">
    <property type="entry name" value="Leucine-rich Repeat Variant"/>
    <property type="match status" value="1"/>
</dbReference>
<evidence type="ECO:0000256" key="4">
    <source>
        <dbReference type="ARBA" id="ARBA00023242"/>
    </source>
</evidence>
<organism evidence="7 8">
    <name type="scientific">Edaphochlamys debaryana</name>
    <dbReference type="NCBI Taxonomy" id="47281"/>
    <lineage>
        <taxon>Eukaryota</taxon>
        <taxon>Viridiplantae</taxon>
        <taxon>Chlorophyta</taxon>
        <taxon>core chlorophytes</taxon>
        <taxon>Chlorophyceae</taxon>
        <taxon>CS clade</taxon>
        <taxon>Chlamydomonadales</taxon>
        <taxon>Chlamydomonadales incertae sedis</taxon>
        <taxon>Edaphochlamys</taxon>
    </lineage>
</organism>
<evidence type="ECO:0000313" key="8">
    <source>
        <dbReference type="Proteomes" id="UP000612055"/>
    </source>
</evidence>
<keyword evidence="3" id="KW-0813">Transport</keyword>
<accession>A0A835Y3K7</accession>
<dbReference type="EMBL" id="JAEHOE010000033">
    <property type="protein sequence ID" value="KAG2494048.1"/>
    <property type="molecule type" value="Genomic_DNA"/>
</dbReference>
<feature type="compositionally biased region" description="Pro residues" evidence="5">
    <location>
        <begin position="1006"/>
        <end position="1018"/>
    </location>
</feature>
<dbReference type="InterPro" id="IPR011989">
    <property type="entry name" value="ARM-like"/>
</dbReference>
<feature type="compositionally biased region" description="Low complexity" evidence="5">
    <location>
        <begin position="783"/>
        <end position="814"/>
    </location>
</feature>
<keyword evidence="8" id="KW-1185">Reference proteome</keyword>
<protein>
    <recommendedName>
        <fullName evidence="6">Importin N-terminal domain-containing protein</fullName>
    </recommendedName>
</protein>
<dbReference type="PANTHER" id="PTHR10997:SF70">
    <property type="entry name" value="IMPORTIN N-TERMINAL DOMAIN-CONTAINING PROTEIN"/>
    <property type="match status" value="1"/>
</dbReference>
<reference evidence="7" key="1">
    <citation type="journal article" date="2020" name="bioRxiv">
        <title>Comparative genomics of Chlamydomonas.</title>
        <authorList>
            <person name="Craig R.J."/>
            <person name="Hasan A.R."/>
            <person name="Ness R.W."/>
            <person name="Keightley P.D."/>
        </authorList>
    </citation>
    <scope>NUCLEOTIDE SEQUENCE</scope>
    <source>
        <strain evidence="7">CCAP 11/70</strain>
    </source>
</reference>
<dbReference type="SUPFAM" id="SSF48371">
    <property type="entry name" value="ARM repeat"/>
    <property type="match status" value="1"/>
</dbReference>
<dbReference type="GO" id="GO:0031267">
    <property type="term" value="F:small GTPase binding"/>
    <property type="evidence" value="ECO:0007669"/>
    <property type="project" value="InterPro"/>
</dbReference>
<dbReference type="GO" id="GO:0006606">
    <property type="term" value="P:protein import into nucleus"/>
    <property type="evidence" value="ECO:0007669"/>
    <property type="project" value="TreeGrafter"/>
</dbReference>
<feature type="region of interest" description="Disordered" evidence="5">
    <location>
        <begin position="1337"/>
        <end position="1380"/>
    </location>
</feature>
<dbReference type="SMART" id="SM00913">
    <property type="entry name" value="IBN_N"/>
    <property type="match status" value="1"/>
</dbReference>
<dbReference type="GO" id="GO:0005635">
    <property type="term" value="C:nuclear envelope"/>
    <property type="evidence" value="ECO:0007669"/>
    <property type="project" value="TreeGrafter"/>
</dbReference>
<feature type="compositionally biased region" description="Gly residues" evidence="5">
    <location>
        <begin position="1"/>
        <end position="10"/>
    </location>
</feature>
<feature type="compositionally biased region" description="Acidic residues" evidence="5">
    <location>
        <begin position="1341"/>
        <end position="1358"/>
    </location>
</feature>
<evidence type="ECO:0000256" key="2">
    <source>
        <dbReference type="ARBA" id="ARBA00007991"/>
    </source>
</evidence>
<dbReference type="InterPro" id="IPR001494">
    <property type="entry name" value="Importin-beta_N"/>
</dbReference>
<feature type="region of interest" description="Disordered" evidence="5">
    <location>
        <begin position="780"/>
        <end position="816"/>
    </location>
</feature>
<gene>
    <name evidence="7" type="ORF">HYH03_007693</name>
</gene>
<dbReference type="EMBL" id="JAEHOE010000033">
    <property type="protein sequence ID" value="KAG2494049.1"/>
    <property type="molecule type" value="Genomic_DNA"/>
</dbReference>
<dbReference type="GO" id="GO:0005829">
    <property type="term" value="C:cytosol"/>
    <property type="evidence" value="ECO:0007669"/>
    <property type="project" value="TreeGrafter"/>
</dbReference>
<comment type="subcellular location">
    <subcellularLocation>
        <location evidence="1">Nucleus</location>
    </subcellularLocation>
</comment>
<evidence type="ECO:0000256" key="3">
    <source>
        <dbReference type="ARBA" id="ARBA00022448"/>
    </source>
</evidence>
<dbReference type="PANTHER" id="PTHR10997">
    <property type="entry name" value="IMPORTIN-7, 8, 11"/>
    <property type="match status" value="1"/>
</dbReference>
<dbReference type="PROSITE" id="PS50166">
    <property type="entry name" value="IMPORTIN_B_NT"/>
    <property type="match status" value="1"/>
</dbReference>
<dbReference type="OrthoDB" id="361693at2759"/>
<feature type="region of interest" description="Disordered" evidence="5">
    <location>
        <begin position="991"/>
        <end position="1047"/>
    </location>
</feature>
<proteinExistence type="inferred from homology"/>
<evidence type="ECO:0000256" key="5">
    <source>
        <dbReference type="SAM" id="MobiDB-lite"/>
    </source>
</evidence>
<dbReference type="InterPro" id="IPR058669">
    <property type="entry name" value="TPR_IPO7/11-like"/>
</dbReference>